<keyword evidence="1" id="KW-0378">Hydrolase</keyword>
<accession>A0ABV3RF73</accession>
<evidence type="ECO:0000313" key="1">
    <source>
        <dbReference type="EMBL" id="MEW9856175.1"/>
    </source>
</evidence>
<dbReference type="EMBL" id="JBFNXR010000050">
    <property type="protein sequence ID" value="MEW9856175.1"/>
    <property type="molecule type" value="Genomic_DNA"/>
</dbReference>
<sequence>MPLSLLFCHGWGFDAKMWDALAGALPEFAHVRDDSGYFGPTQAPPVPSPYLAVTHSFGTMRLLDAPPPGLAGLIAIAGFDRFTATDGFPGSPRRVVDRMVSAVAQEPATVLADFHARLGSPVPTGKPNAERLQADLVTLRDADLRARAGAIGVPILSLQAEGDPLLSIGVRETVFAAAPGVMRRTHPDAGHLLPVAEPSWCAEAIRAFAGTLP</sequence>
<dbReference type="RefSeq" id="WP_367774483.1">
    <property type="nucleotide sequence ID" value="NZ_JBFNXR010000050.1"/>
</dbReference>
<evidence type="ECO:0000313" key="2">
    <source>
        <dbReference type="Proteomes" id="UP001556118"/>
    </source>
</evidence>
<comment type="caution">
    <text evidence="1">The sequence shown here is derived from an EMBL/GenBank/DDBJ whole genome shotgun (WGS) entry which is preliminary data.</text>
</comment>
<dbReference type="SUPFAM" id="SSF53474">
    <property type="entry name" value="alpha/beta-Hydrolases"/>
    <property type="match status" value="1"/>
</dbReference>
<keyword evidence="2" id="KW-1185">Reference proteome</keyword>
<dbReference type="Proteomes" id="UP001556118">
    <property type="component" value="Unassembled WGS sequence"/>
</dbReference>
<dbReference type="InterPro" id="IPR029058">
    <property type="entry name" value="AB_hydrolase_fold"/>
</dbReference>
<proteinExistence type="predicted"/>
<dbReference type="Gene3D" id="3.40.50.1820">
    <property type="entry name" value="alpha/beta hydrolase"/>
    <property type="match status" value="1"/>
</dbReference>
<protein>
    <submittedName>
        <fullName evidence="1">Alpha/beta fold hydrolase</fullName>
    </submittedName>
</protein>
<gene>
    <name evidence="1" type="ORF">ABUH87_13620</name>
</gene>
<dbReference type="GO" id="GO:0016787">
    <property type="term" value="F:hydrolase activity"/>
    <property type="evidence" value="ECO:0007669"/>
    <property type="project" value="UniProtKB-KW"/>
</dbReference>
<reference evidence="1 2" key="1">
    <citation type="submission" date="2024-06" db="EMBL/GenBank/DDBJ databases">
        <title>Novosphingobium rhizovicinus M1R2S20.</title>
        <authorList>
            <person name="Sun J.-Q."/>
        </authorList>
    </citation>
    <scope>NUCLEOTIDE SEQUENCE [LARGE SCALE GENOMIC DNA]</scope>
    <source>
        <strain evidence="1 2">M1R2S20</strain>
    </source>
</reference>
<name>A0ABV3RF73_9SPHN</name>
<organism evidence="1 2">
    <name type="scientific">Novosphingobium rhizovicinum</name>
    <dbReference type="NCBI Taxonomy" id="3228928"/>
    <lineage>
        <taxon>Bacteria</taxon>
        <taxon>Pseudomonadati</taxon>
        <taxon>Pseudomonadota</taxon>
        <taxon>Alphaproteobacteria</taxon>
        <taxon>Sphingomonadales</taxon>
        <taxon>Sphingomonadaceae</taxon>
        <taxon>Novosphingobium</taxon>
    </lineage>
</organism>